<dbReference type="InParanoid" id="A0A2P5EED9"/>
<dbReference type="PANTHER" id="PTHR47074">
    <property type="entry name" value="BNAC02G40300D PROTEIN"/>
    <property type="match status" value="1"/>
</dbReference>
<dbReference type="CDD" id="cd06222">
    <property type="entry name" value="RNase_H_like"/>
    <property type="match status" value="1"/>
</dbReference>
<dbReference type="SUPFAM" id="SSF53098">
    <property type="entry name" value="Ribonuclease H-like"/>
    <property type="match status" value="1"/>
</dbReference>
<evidence type="ECO:0000313" key="2">
    <source>
        <dbReference type="EMBL" id="PON83892.1"/>
    </source>
</evidence>
<dbReference type="GO" id="GO:0003676">
    <property type="term" value="F:nucleic acid binding"/>
    <property type="evidence" value="ECO:0007669"/>
    <property type="project" value="InterPro"/>
</dbReference>
<dbReference type="InterPro" id="IPR052929">
    <property type="entry name" value="RNase_H-like_EbsB-rel"/>
</dbReference>
<dbReference type="OrthoDB" id="1193612at2759"/>
<sequence>MVTSTLGALKVNIDAAVKRDSPHVGVGIIVRDNFGMIVAAVTRKITGFFSPFLAECIAVRDGLHFCVKLNLPIRTIETHARNVVKAILTPHELALESSIII</sequence>
<keyword evidence="3" id="KW-1185">Reference proteome</keyword>
<dbReference type="InterPro" id="IPR044730">
    <property type="entry name" value="RNase_H-like_dom_plant"/>
</dbReference>
<dbReference type="GO" id="GO:0004523">
    <property type="term" value="F:RNA-DNA hybrid ribonuclease activity"/>
    <property type="evidence" value="ECO:0007669"/>
    <property type="project" value="InterPro"/>
</dbReference>
<dbReference type="Proteomes" id="UP000237000">
    <property type="component" value="Unassembled WGS sequence"/>
</dbReference>
<evidence type="ECO:0000313" key="3">
    <source>
        <dbReference type="Proteomes" id="UP000237000"/>
    </source>
</evidence>
<reference evidence="3" key="1">
    <citation type="submission" date="2016-06" db="EMBL/GenBank/DDBJ databases">
        <title>Parallel loss of symbiosis genes in relatives of nitrogen-fixing non-legume Parasponia.</title>
        <authorList>
            <person name="Van Velzen R."/>
            <person name="Holmer R."/>
            <person name="Bu F."/>
            <person name="Rutten L."/>
            <person name="Van Zeijl A."/>
            <person name="Liu W."/>
            <person name="Santuari L."/>
            <person name="Cao Q."/>
            <person name="Sharma T."/>
            <person name="Shen D."/>
            <person name="Roswanjaya Y."/>
            <person name="Wardhani T."/>
            <person name="Kalhor M.S."/>
            <person name="Jansen J."/>
            <person name="Van den Hoogen J."/>
            <person name="Gungor B."/>
            <person name="Hartog M."/>
            <person name="Hontelez J."/>
            <person name="Verver J."/>
            <person name="Yang W.-C."/>
            <person name="Schijlen E."/>
            <person name="Repin R."/>
            <person name="Schilthuizen M."/>
            <person name="Schranz E."/>
            <person name="Heidstra R."/>
            <person name="Miyata K."/>
            <person name="Fedorova E."/>
            <person name="Kohlen W."/>
            <person name="Bisseling T."/>
            <person name="Smit S."/>
            <person name="Geurts R."/>
        </authorList>
    </citation>
    <scope>NUCLEOTIDE SEQUENCE [LARGE SCALE GENOMIC DNA]</scope>
    <source>
        <strain evidence="3">cv. RG33-2</strain>
    </source>
</reference>
<protein>
    <submittedName>
        <fullName evidence="2">Ribonuclease H-like domain containing protein</fullName>
    </submittedName>
</protein>
<dbReference type="Pfam" id="PF13456">
    <property type="entry name" value="RVT_3"/>
    <property type="match status" value="1"/>
</dbReference>
<dbReference type="InterPro" id="IPR012337">
    <property type="entry name" value="RNaseH-like_sf"/>
</dbReference>
<dbReference type="EMBL" id="JXTC01000171">
    <property type="protein sequence ID" value="PON83892.1"/>
    <property type="molecule type" value="Genomic_DNA"/>
</dbReference>
<dbReference type="PANTHER" id="PTHR47074:SF48">
    <property type="entry name" value="POLYNUCLEOTIDYL TRANSFERASE, RIBONUCLEASE H-LIKE SUPERFAMILY PROTEIN"/>
    <property type="match status" value="1"/>
</dbReference>
<dbReference type="AlphaFoldDB" id="A0A2P5EED9"/>
<accession>A0A2P5EED9</accession>
<feature type="domain" description="RNase H type-1" evidence="1">
    <location>
        <begin position="12"/>
        <end position="87"/>
    </location>
</feature>
<evidence type="ECO:0000259" key="1">
    <source>
        <dbReference type="Pfam" id="PF13456"/>
    </source>
</evidence>
<gene>
    <name evidence="2" type="ORF">TorRG33x02_203320</name>
</gene>
<organism evidence="2 3">
    <name type="scientific">Trema orientale</name>
    <name type="common">Charcoal tree</name>
    <name type="synonym">Celtis orientalis</name>
    <dbReference type="NCBI Taxonomy" id="63057"/>
    <lineage>
        <taxon>Eukaryota</taxon>
        <taxon>Viridiplantae</taxon>
        <taxon>Streptophyta</taxon>
        <taxon>Embryophyta</taxon>
        <taxon>Tracheophyta</taxon>
        <taxon>Spermatophyta</taxon>
        <taxon>Magnoliopsida</taxon>
        <taxon>eudicotyledons</taxon>
        <taxon>Gunneridae</taxon>
        <taxon>Pentapetalae</taxon>
        <taxon>rosids</taxon>
        <taxon>fabids</taxon>
        <taxon>Rosales</taxon>
        <taxon>Cannabaceae</taxon>
        <taxon>Trema</taxon>
    </lineage>
</organism>
<proteinExistence type="predicted"/>
<name>A0A2P5EED9_TREOI</name>
<dbReference type="InterPro" id="IPR002156">
    <property type="entry name" value="RNaseH_domain"/>
</dbReference>
<comment type="caution">
    <text evidence="2">The sequence shown here is derived from an EMBL/GenBank/DDBJ whole genome shotgun (WGS) entry which is preliminary data.</text>
</comment>